<gene>
    <name evidence="3" type="ORF">H9962_07700</name>
</gene>
<sequence length="591" mass="60089">MSIIPTVNVTARFSDPEGRPLRGAVVSMRLTTTERCQGYVVPAEVRAVTDGTGTAVLAVWPNALGTESSEYLVTVTFPENCAAQGGTPGRVSPRSIRAYAVVPDADCLLHDIMELPPYDRRGAGQIIPSEVAAYADAASHHADAAGSAADEARAVETRLLAAAKATEAAKDAAIQAGTSAAGAATRAETAVKDFDAAALAAREEAVTLIKDVAGQRVADAQACISQAESVALDALERRTGEALTEATQTLSDARAEAVAAIDNAGRRALSDIGAAGAEEVRKLRDEAALYDEDFQILTERALAAAKKAGCSAASAANSASKACECAARAETAAQGLERGRDEALDAATRAETAAECAKADAQRAEAAADSAQKNADHAAGSALAAQKAAQAADASAQDANLAAEQAVAAQQATAADKAFVEKVADDVETAIRDVAVDMLTPQVVTDAVDKATKAASDAADAANAFTELATAEADRAEAAGDRAEESGKRAETAAERAEGFAGKLQDSHTVQASVAGIAGQFYTLSDRVTKLELLHAAGDTAWTWPGGGNAIGPEGISLGKGVTLSAVTLVEDGAVSPSNAALTARIEDYTS</sequence>
<dbReference type="Proteomes" id="UP000824225">
    <property type="component" value="Unassembled WGS sequence"/>
</dbReference>
<evidence type="ECO:0000256" key="2">
    <source>
        <dbReference type="SAM" id="MobiDB-lite"/>
    </source>
</evidence>
<comment type="caution">
    <text evidence="3">The sequence shown here is derived from an EMBL/GenBank/DDBJ whole genome shotgun (WGS) entry which is preliminary data.</text>
</comment>
<reference evidence="3" key="2">
    <citation type="submission" date="2021-04" db="EMBL/GenBank/DDBJ databases">
        <authorList>
            <person name="Gilroy R."/>
        </authorList>
    </citation>
    <scope>NUCLEOTIDE SEQUENCE</scope>
    <source>
        <strain evidence="3">CHK186-16707</strain>
    </source>
</reference>
<evidence type="ECO:0000313" key="3">
    <source>
        <dbReference type="EMBL" id="HJA09056.1"/>
    </source>
</evidence>
<evidence type="ECO:0000313" key="4">
    <source>
        <dbReference type="Proteomes" id="UP000824225"/>
    </source>
</evidence>
<keyword evidence="1" id="KW-0175">Coiled coil</keyword>
<accession>A0A9D2HF66</accession>
<proteinExistence type="predicted"/>
<dbReference type="AlphaFoldDB" id="A0A9D2HF66"/>
<feature type="compositionally biased region" description="Basic and acidic residues" evidence="2">
    <location>
        <begin position="473"/>
        <end position="498"/>
    </location>
</feature>
<reference evidence="3" key="1">
    <citation type="journal article" date="2021" name="PeerJ">
        <title>Extensive microbial diversity within the chicken gut microbiome revealed by metagenomics and culture.</title>
        <authorList>
            <person name="Gilroy R."/>
            <person name="Ravi A."/>
            <person name="Getino M."/>
            <person name="Pursley I."/>
            <person name="Horton D.L."/>
            <person name="Alikhan N.F."/>
            <person name="Baker D."/>
            <person name="Gharbi K."/>
            <person name="Hall N."/>
            <person name="Watson M."/>
            <person name="Adriaenssens E.M."/>
            <person name="Foster-Nyarko E."/>
            <person name="Jarju S."/>
            <person name="Secka A."/>
            <person name="Antonio M."/>
            <person name="Oren A."/>
            <person name="Chaudhuri R.R."/>
            <person name="La Ragione R."/>
            <person name="Hildebrand F."/>
            <person name="Pallen M.J."/>
        </authorList>
    </citation>
    <scope>NUCLEOTIDE SEQUENCE</scope>
    <source>
        <strain evidence="3">CHK186-16707</strain>
    </source>
</reference>
<feature type="region of interest" description="Disordered" evidence="2">
    <location>
        <begin position="473"/>
        <end position="500"/>
    </location>
</feature>
<protein>
    <submittedName>
        <fullName evidence="3">Uncharacterized protein</fullName>
    </submittedName>
</protein>
<name>A0A9D2HF66_9BACT</name>
<evidence type="ECO:0000256" key="1">
    <source>
        <dbReference type="SAM" id="Coils"/>
    </source>
</evidence>
<organism evidence="3 4">
    <name type="scientific">Candidatus Mailhella merdigallinarum</name>
    <dbReference type="NCBI Taxonomy" id="2838658"/>
    <lineage>
        <taxon>Bacteria</taxon>
        <taxon>Pseudomonadati</taxon>
        <taxon>Thermodesulfobacteriota</taxon>
        <taxon>Desulfovibrionia</taxon>
        <taxon>Desulfovibrionales</taxon>
        <taxon>Desulfovibrionaceae</taxon>
        <taxon>Mailhella</taxon>
    </lineage>
</organism>
<dbReference type="EMBL" id="DXAN01000025">
    <property type="protein sequence ID" value="HJA09056.1"/>
    <property type="molecule type" value="Genomic_DNA"/>
</dbReference>
<feature type="coiled-coil region" evidence="1">
    <location>
        <begin position="347"/>
        <end position="374"/>
    </location>
</feature>